<proteinExistence type="predicted"/>
<reference evidence="2 3" key="1">
    <citation type="submission" date="2019-02" db="EMBL/GenBank/DDBJ databases">
        <title>Deep-cultivation of Planctomycetes and their phenomic and genomic characterization uncovers novel biology.</title>
        <authorList>
            <person name="Wiegand S."/>
            <person name="Jogler M."/>
            <person name="Boedeker C."/>
            <person name="Pinto D."/>
            <person name="Vollmers J."/>
            <person name="Rivas-Marin E."/>
            <person name="Kohn T."/>
            <person name="Peeters S.H."/>
            <person name="Heuer A."/>
            <person name="Rast P."/>
            <person name="Oberbeckmann S."/>
            <person name="Bunk B."/>
            <person name="Jeske O."/>
            <person name="Meyerdierks A."/>
            <person name="Storesund J.E."/>
            <person name="Kallscheuer N."/>
            <person name="Luecker S."/>
            <person name="Lage O.M."/>
            <person name="Pohl T."/>
            <person name="Merkel B.J."/>
            <person name="Hornburger P."/>
            <person name="Mueller R.-W."/>
            <person name="Bruemmer F."/>
            <person name="Labrenz M."/>
            <person name="Spormann A.M."/>
            <person name="Op den Camp H."/>
            <person name="Overmann J."/>
            <person name="Amann R."/>
            <person name="Jetten M.S.M."/>
            <person name="Mascher T."/>
            <person name="Medema M.H."/>
            <person name="Devos D.P."/>
            <person name="Kaster A.-K."/>
            <person name="Ovreas L."/>
            <person name="Rohde M."/>
            <person name="Galperin M.Y."/>
            <person name="Jogler C."/>
        </authorList>
    </citation>
    <scope>NUCLEOTIDE SEQUENCE [LARGE SCALE GENOMIC DNA]</scope>
    <source>
        <strain evidence="2 3">KS4</strain>
    </source>
</reference>
<name>A0A517YP83_9BACT</name>
<dbReference type="KEGG" id="pcor:KS4_00660"/>
<dbReference type="EMBL" id="CP036425">
    <property type="protein sequence ID" value="QDU32038.1"/>
    <property type="molecule type" value="Genomic_DNA"/>
</dbReference>
<sequence length="284" mass="32334">MLILGFFVSFLLHAILIELPLFNKQDRSIDMQQLAAVVELAKVMKEIEQIEEPPQEQAPDPEPEPEIKPEPEPEPEPVQPEPEPEPEPLQEPEPEPEPVQPPQPQPEPEPLKMDKIFETQKAEAPETPGDFATGSQETKHNPELRIDWGSAQTALNIIKSGGMRLVVYSGAASSIHYEYVNRSGQWRRQRLAVNRRLRFSNRIRIVQDVPAFSKIIQGDDWKEKDRLAIMVPRDIEQMLQSAQLTAASTQGLTMRDIHSFAGRFQLVNSNQLNFDVTAIRVRMQ</sequence>
<feature type="compositionally biased region" description="Acidic residues" evidence="1">
    <location>
        <begin position="82"/>
        <end position="96"/>
    </location>
</feature>
<dbReference type="Proteomes" id="UP000317369">
    <property type="component" value="Chromosome"/>
</dbReference>
<feature type="region of interest" description="Disordered" evidence="1">
    <location>
        <begin position="50"/>
        <end position="111"/>
    </location>
</feature>
<feature type="compositionally biased region" description="Pro residues" evidence="1">
    <location>
        <begin position="97"/>
        <end position="108"/>
    </location>
</feature>
<evidence type="ECO:0000313" key="2">
    <source>
        <dbReference type="EMBL" id="QDU32038.1"/>
    </source>
</evidence>
<organism evidence="2 3">
    <name type="scientific">Poriferisphaera corsica</name>
    <dbReference type="NCBI Taxonomy" id="2528020"/>
    <lineage>
        <taxon>Bacteria</taxon>
        <taxon>Pseudomonadati</taxon>
        <taxon>Planctomycetota</taxon>
        <taxon>Phycisphaerae</taxon>
        <taxon>Phycisphaerales</taxon>
        <taxon>Phycisphaeraceae</taxon>
        <taxon>Poriferisphaera</taxon>
    </lineage>
</organism>
<evidence type="ECO:0000313" key="3">
    <source>
        <dbReference type="Proteomes" id="UP000317369"/>
    </source>
</evidence>
<dbReference type="AlphaFoldDB" id="A0A517YP83"/>
<feature type="compositionally biased region" description="Acidic residues" evidence="1">
    <location>
        <begin position="50"/>
        <end position="64"/>
    </location>
</feature>
<gene>
    <name evidence="2" type="ORF">KS4_00660</name>
</gene>
<evidence type="ECO:0000256" key="1">
    <source>
        <dbReference type="SAM" id="MobiDB-lite"/>
    </source>
</evidence>
<protein>
    <submittedName>
        <fullName evidence="2">Transport protein TonB</fullName>
    </submittedName>
</protein>
<accession>A0A517YP83</accession>
<keyword evidence="3" id="KW-1185">Reference proteome</keyword>